<evidence type="ECO:0000256" key="7">
    <source>
        <dbReference type="SAM" id="MobiDB-lite"/>
    </source>
</evidence>
<dbReference type="InterPro" id="IPR003688">
    <property type="entry name" value="TraG/VirD4"/>
</dbReference>
<feature type="transmembrane region" description="Helical" evidence="8">
    <location>
        <begin position="78"/>
        <end position="100"/>
    </location>
</feature>
<dbReference type="PANTHER" id="PTHR37937">
    <property type="entry name" value="CONJUGATIVE TRANSFER: DNA TRANSPORT"/>
    <property type="match status" value="1"/>
</dbReference>
<feature type="transmembrane region" description="Helical" evidence="8">
    <location>
        <begin position="12"/>
        <end position="38"/>
    </location>
</feature>
<dbReference type="InterPro" id="IPR032689">
    <property type="entry name" value="TraG-D_C"/>
</dbReference>
<gene>
    <name evidence="10" type="ORF">NBM05_07360</name>
</gene>
<reference evidence="10" key="1">
    <citation type="submission" date="2022-06" db="EMBL/GenBank/DDBJ databases">
        <title>Rothia sp. isolated from sandalwood seedling.</title>
        <authorList>
            <person name="Tuikhar N."/>
            <person name="Kirdat K."/>
            <person name="Thorat V."/>
            <person name="Swetha P."/>
            <person name="Padma S."/>
            <person name="Sundararaj R."/>
            <person name="Yadav A."/>
        </authorList>
    </citation>
    <scope>NUCLEOTIDE SEQUENCE</scope>
    <source>
        <strain evidence="10">AR01</strain>
    </source>
</reference>
<dbReference type="AlphaFoldDB" id="A0A9X2KI43"/>
<sequence length="597" mass="64426">MNQNNGNVGGILLTAALILVAVLLGGPWLIFGLATYFACGAWTNYGLREIFSGYAGGLDVSGLEGHTCLPSAGWSRGVAIALVILILVVVVVTILAWHAWTQSDIKFVRDLKDREGIAKGREVRRKAGRKALKQRAKSIRPTLDKPRLQDVGRTLGSSHYQQVWQSMEDSVILLGPPRSGKGFYIIINAILDSPGAVITTSTRGDNVAATLELRKKIGPCTVFDPQGRSGVKSTLKWSPYQGCETAAGASKRSQVLIGASGLGTSSNNQEWAQQAEIILMYLLHAAALGRVRVAEFTNWCQSPALAGDAVKILSEAPAATPGWAENLRSEVESDARTRGNKWMGVTGATAGLTIPEVAEALDPGPGEESLDPRTFIEQKGTLYLVGSKSGGAAIAPFLVALMDEIVDVGREMAFQLPGNRLDPPMALVLDEIANIAPWKQLPTIMADGGGVGISTLAVFQSPAQARGQWGEQDAQALIDSAILQIQLGGSNNDTELRRFVELAGQREVKQKQKSWSNQGTTHSNNLQDKQVFTVAELRRIPSGWGLLLNRNARPVLMKMVRWIDRKDAKEIKASQRAFEDQMKQARVDKAPPASVRS</sequence>
<feature type="domain" description="TraD/TraG TraM recognition site" evidence="9">
    <location>
        <begin position="424"/>
        <end position="541"/>
    </location>
</feature>
<dbReference type="Pfam" id="PF02534">
    <property type="entry name" value="T4SS-DNA_transf"/>
    <property type="match status" value="1"/>
</dbReference>
<evidence type="ECO:0000256" key="3">
    <source>
        <dbReference type="ARBA" id="ARBA00022475"/>
    </source>
</evidence>
<accession>A0A9X2KI43</accession>
<comment type="similarity">
    <text evidence="2">Belongs to the VirD4/TraG family.</text>
</comment>
<dbReference type="InterPro" id="IPR027417">
    <property type="entry name" value="P-loop_NTPase"/>
</dbReference>
<evidence type="ECO:0000256" key="2">
    <source>
        <dbReference type="ARBA" id="ARBA00008806"/>
    </source>
</evidence>
<name>A0A9X2KI43_9MICC</name>
<dbReference type="Proteomes" id="UP001139502">
    <property type="component" value="Unassembled WGS sequence"/>
</dbReference>
<dbReference type="EMBL" id="JANAFB010000014">
    <property type="protein sequence ID" value="MCP3425828.1"/>
    <property type="molecule type" value="Genomic_DNA"/>
</dbReference>
<dbReference type="SUPFAM" id="SSF52540">
    <property type="entry name" value="P-loop containing nucleoside triphosphate hydrolases"/>
    <property type="match status" value="1"/>
</dbReference>
<evidence type="ECO:0000313" key="10">
    <source>
        <dbReference type="EMBL" id="MCP3425828.1"/>
    </source>
</evidence>
<dbReference type="RefSeq" id="WP_254166211.1">
    <property type="nucleotide sequence ID" value="NZ_JANAFB010000014.1"/>
</dbReference>
<evidence type="ECO:0000256" key="5">
    <source>
        <dbReference type="ARBA" id="ARBA00022989"/>
    </source>
</evidence>
<keyword evidence="6 8" id="KW-0472">Membrane</keyword>
<keyword evidence="4 8" id="KW-0812">Transmembrane</keyword>
<comment type="subcellular location">
    <subcellularLocation>
        <location evidence="1">Cell membrane</location>
        <topology evidence="1">Multi-pass membrane protein</topology>
    </subcellularLocation>
</comment>
<organism evidence="10 11">
    <name type="scientific">Rothia santali</name>
    <dbReference type="NCBI Taxonomy" id="2949643"/>
    <lineage>
        <taxon>Bacteria</taxon>
        <taxon>Bacillati</taxon>
        <taxon>Actinomycetota</taxon>
        <taxon>Actinomycetes</taxon>
        <taxon>Micrococcales</taxon>
        <taxon>Micrococcaceae</taxon>
        <taxon>Rothia</taxon>
    </lineage>
</organism>
<comment type="caution">
    <text evidence="10">The sequence shown here is derived from an EMBL/GenBank/DDBJ whole genome shotgun (WGS) entry which is preliminary data.</text>
</comment>
<keyword evidence="11" id="KW-1185">Reference proteome</keyword>
<dbReference type="CDD" id="cd01127">
    <property type="entry name" value="TrwB_TraG_TraD_VirD4"/>
    <property type="match status" value="1"/>
</dbReference>
<keyword evidence="3" id="KW-1003">Cell membrane</keyword>
<evidence type="ECO:0000256" key="8">
    <source>
        <dbReference type="SAM" id="Phobius"/>
    </source>
</evidence>
<feature type="compositionally biased region" description="Basic and acidic residues" evidence="7">
    <location>
        <begin position="574"/>
        <end position="589"/>
    </location>
</feature>
<evidence type="ECO:0000259" key="9">
    <source>
        <dbReference type="Pfam" id="PF12696"/>
    </source>
</evidence>
<evidence type="ECO:0000256" key="4">
    <source>
        <dbReference type="ARBA" id="ARBA00022692"/>
    </source>
</evidence>
<feature type="region of interest" description="Disordered" evidence="7">
    <location>
        <begin position="574"/>
        <end position="597"/>
    </location>
</feature>
<dbReference type="InterPro" id="IPR051539">
    <property type="entry name" value="T4SS-coupling_protein"/>
</dbReference>
<dbReference type="PANTHER" id="PTHR37937:SF1">
    <property type="entry name" value="CONJUGATIVE TRANSFER: DNA TRANSPORT"/>
    <property type="match status" value="1"/>
</dbReference>
<keyword evidence="5 8" id="KW-1133">Transmembrane helix</keyword>
<dbReference type="Gene3D" id="3.40.50.300">
    <property type="entry name" value="P-loop containing nucleotide triphosphate hydrolases"/>
    <property type="match status" value="1"/>
</dbReference>
<dbReference type="Pfam" id="PF12696">
    <property type="entry name" value="TraG-D_C"/>
    <property type="match status" value="1"/>
</dbReference>
<evidence type="ECO:0000256" key="6">
    <source>
        <dbReference type="ARBA" id="ARBA00023136"/>
    </source>
</evidence>
<evidence type="ECO:0000313" key="11">
    <source>
        <dbReference type="Proteomes" id="UP001139502"/>
    </source>
</evidence>
<protein>
    <submittedName>
        <fullName evidence="10">TraM recognition domain-containing protein</fullName>
    </submittedName>
</protein>
<evidence type="ECO:0000256" key="1">
    <source>
        <dbReference type="ARBA" id="ARBA00004651"/>
    </source>
</evidence>
<dbReference type="GO" id="GO:0005886">
    <property type="term" value="C:plasma membrane"/>
    <property type="evidence" value="ECO:0007669"/>
    <property type="project" value="UniProtKB-SubCell"/>
</dbReference>
<proteinExistence type="inferred from homology"/>